<proteinExistence type="predicted"/>
<evidence type="ECO:0000313" key="2">
    <source>
        <dbReference type="Proteomes" id="UP000309997"/>
    </source>
</evidence>
<evidence type="ECO:0000313" key="1">
    <source>
        <dbReference type="EMBL" id="KAL3568064.1"/>
    </source>
</evidence>
<gene>
    <name evidence="1" type="ORF">D5086_030715</name>
</gene>
<protein>
    <submittedName>
        <fullName evidence="1">Uncharacterized protein</fullName>
    </submittedName>
</protein>
<organism evidence="1 2">
    <name type="scientific">Populus alba</name>
    <name type="common">White poplar</name>
    <dbReference type="NCBI Taxonomy" id="43335"/>
    <lineage>
        <taxon>Eukaryota</taxon>
        <taxon>Viridiplantae</taxon>
        <taxon>Streptophyta</taxon>
        <taxon>Embryophyta</taxon>
        <taxon>Tracheophyta</taxon>
        <taxon>Spermatophyta</taxon>
        <taxon>Magnoliopsida</taxon>
        <taxon>eudicotyledons</taxon>
        <taxon>Gunneridae</taxon>
        <taxon>Pentapetalae</taxon>
        <taxon>rosids</taxon>
        <taxon>fabids</taxon>
        <taxon>Malpighiales</taxon>
        <taxon>Salicaceae</taxon>
        <taxon>Saliceae</taxon>
        <taxon>Populus</taxon>
    </lineage>
</organism>
<keyword evidence="2" id="KW-1185">Reference proteome</keyword>
<sequence length="156" mass="16969">MGFPWQAEELVAIVAITACQCVCAQHHDTKAKLAISLRFDVKYQNAPIFLQCKGENDCGHASHLHALYIMNFAVKMPAAPQSTPIPSRRIANELVSPPLQMPLRALQAPACGSLLLLRAVFFSEILDLAGIELMVGAMGSCICLYVGEWEKGESIS</sequence>
<accession>A0ACC4AP99</accession>
<name>A0ACC4AP99_POPAL</name>
<dbReference type="EMBL" id="RCHU02000017">
    <property type="protein sequence ID" value="KAL3568064.1"/>
    <property type="molecule type" value="Genomic_DNA"/>
</dbReference>
<dbReference type="Proteomes" id="UP000309997">
    <property type="component" value="Unassembled WGS sequence"/>
</dbReference>
<comment type="caution">
    <text evidence="1">The sequence shown here is derived from an EMBL/GenBank/DDBJ whole genome shotgun (WGS) entry which is preliminary data.</text>
</comment>
<reference evidence="1 2" key="1">
    <citation type="journal article" date="2024" name="Plant Biotechnol. J.">
        <title>Genome and CRISPR/Cas9 system of a widespread forest tree (Populus alba) in the world.</title>
        <authorList>
            <person name="Liu Y.J."/>
            <person name="Jiang P.F."/>
            <person name="Han X.M."/>
            <person name="Li X.Y."/>
            <person name="Wang H.M."/>
            <person name="Wang Y.J."/>
            <person name="Wang X.X."/>
            <person name="Zeng Q.Y."/>
        </authorList>
    </citation>
    <scope>NUCLEOTIDE SEQUENCE [LARGE SCALE GENOMIC DNA]</scope>
    <source>
        <strain evidence="2">cv. PAL-ZL1</strain>
    </source>
</reference>